<feature type="region of interest" description="Disordered" evidence="1">
    <location>
        <begin position="1"/>
        <end position="209"/>
    </location>
</feature>
<sequence length="377" mass="40787">LKPPPPRAPSNPTRSRPPPSRPPPSTARSNPVQTSTLHRPVQPGPDLHRPDLHPPPPGPTRSRPPPSTARSNPVQTSSVQTSALHRPVQPGPDLHPPPPGPTWSRPPPSTARSNPVQTSALHRPVQPGPDLRPPPPGPTRSRPPPSTARSNPVQTSALHRPTRSRPPPSTARSNPVQTSSVQTSTLHRPVQPGPDLLRPDLHPPPPGPTRFNMHPARCILAAAATLAAWTLCAAGPFHAQCRVQWYFGVPCRTVRSALVTQITKWRSTSSCARGGETCLYKLQSDSAHFITAKHASPVTGHVDDLTFRLVSSDLFTRCRVAAMSVSESWYVVLDHGTNYCNLYNLIQGSGLTEAQGYQEVTSDFLCTQRSSANCTVY</sequence>
<accession>A0AAY4A0H6</accession>
<feature type="compositionally biased region" description="Polar residues" evidence="1">
    <location>
        <begin position="174"/>
        <end position="186"/>
    </location>
</feature>
<dbReference type="AlphaFoldDB" id="A0AAY4A0H6"/>
<feature type="compositionally biased region" description="Polar residues" evidence="1">
    <location>
        <begin position="74"/>
        <end position="83"/>
    </location>
</feature>
<keyword evidence="3" id="KW-1185">Reference proteome</keyword>
<dbReference type="GeneTree" id="ENSGT00940000170561"/>
<dbReference type="PANTHER" id="PTHR38564:SF2">
    <property type="entry name" value="WU:FC46H12 PRECURSOR"/>
    <property type="match status" value="1"/>
</dbReference>
<organism evidence="2 3">
    <name type="scientific">Denticeps clupeoides</name>
    <name type="common">denticle herring</name>
    <dbReference type="NCBI Taxonomy" id="299321"/>
    <lineage>
        <taxon>Eukaryota</taxon>
        <taxon>Metazoa</taxon>
        <taxon>Chordata</taxon>
        <taxon>Craniata</taxon>
        <taxon>Vertebrata</taxon>
        <taxon>Euteleostomi</taxon>
        <taxon>Actinopterygii</taxon>
        <taxon>Neopterygii</taxon>
        <taxon>Teleostei</taxon>
        <taxon>Clupei</taxon>
        <taxon>Clupeiformes</taxon>
        <taxon>Denticipitoidei</taxon>
        <taxon>Denticipitidae</taxon>
        <taxon>Denticeps</taxon>
    </lineage>
</organism>
<proteinExistence type="predicted"/>
<name>A0AAY4A0H6_9TELE</name>
<reference evidence="2" key="3">
    <citation type="submission" date="2025-09" db="UniProtKB">
        <authorList>
            <consortium name="Ensembl"/>
        </authorList>
    </citation>
    <scope>IDENTIFICATION</scope>
</reference>
<feature type="compositionally biased region" description="Pro residues" evidence="1">
    <location>
        <begin position="126"/>
        <end position="146"/>
    </location>
</feature>
<evidence type="ECO:0000313" key="3">
    <source>
        <dbReference type="Proteomes" id="UP000694580"/>
    </source>
</evidence>
<feature type="compositionally biased region" description="Polar residues" evidence="1">
    <location>
        <begin position="110"/>
        <end position="120"/>
    </location>
</feature>
<dbReference type="PANTHER" id="PTHR38564">
    <property type="entry name" value="SI:CH73-250A16.5-RELATED"/>
    <property type="match status" value="1"/>
</dbReference>
<feature type="compositionally biased region" description="Pro residues" evidence="1">
    <location>
        <begin position="53"/>
        <end position="67"/>
    </location>
</feature>
<dbReference type="Proteomes" id="UP000694580">
    <property type="component" value="Chromosome 2"/>
</dbReference>
<feature type="compositionally biased region" description="Pro residues" evidence="1">
    <location>
        <begin position="1"/>
        <end position="25"/>
    </location>
</feature>
<reference evidence="2 3" key="1">
    <citation type="submission" date="2020-06" db="EMBL/GenBank/DDBJ databases">
        <authorList>
            <consortium name="Wellcome Sanger Institute Data Sharing"/>
        </authorList>
    </citation>
    <scope>NUCLEOTIDE SEQUENCE [LARGE SCALE GENOMIC DNA]</scope>
</reference>
<dbReference type="Ensembl" id="ENSDCDT00010002672.1">
    <property type="protein sequence ID" value="ENSDCDP00010002572.1"/>
    <property type="gene ID" value="ENSDCDG00010001238.1"/>
</dbReference>
<feature type="compositionally biased region" description="Pro residues" evidence="1">
    <location>
        <begin position="89"/>
        <end position="109"/>
    </location>
</feature>
<evidence type="ECO:0000313" key="2">
    <source>
        <dbReference type="Ensembl" id="ENSDCDP00010002572.1"/>
    </source>
</evidence>
<protein>
    <submittedName>
        <fullName evidence="2">Uncharacterized protein</fullName>
    </submittedName>
</protein>
<reference evidence="2" key="2">
    <citation type="submission" date="2025-08" db="UniProtKB">
        <authorList>
            <consortium name="Ensembl"/>
        </authorList>
    </citation>
    <scope>IDENTIFICATION</scope>
</reference>
<evidence type="ECO:0000256" key="1">
    <source>
        <dbReference type="SAM" id="MobiDB-lite"/>
    </source>
</evidence>